<dbReference type="InterPro" id="IPR027417">
    <property type="entry name" value="P-loop_NTPase"/>
</dbReference>
<evidence type="ECO:0008006" key="3">
    <source>
        <dbReference type="Google" id="ProtNLM"/>
    </source>
</evidence>
<comment type="caution">
    <text evidence="1">The sequence shown here is derived from an EMBL/GenBank/DDBJ whole genome shotgun (WGS) entry which is preliminary data.</text>
</comment>
<reference evidence="1 2" key="1">
    <citation type="submission" date="2020-07" db="EMBL/GenBank/DDBJ databases">
        <title>Sequencing the genomes of 1000 actinobacteria strains.</title>
        <authorList>
            <person name="Klenk H.-P."/>
        </authorList>
    </citation>
    <scope>NUCLEOTIDE SEQUENCE [LARGE SCALE GENOMIC DNA]</scope>
    <source>
        <strain evidence="1 2">DSM 26341</strain>
    </source>
</reference>
<dbReference type="AlphaFoldDB" id="A0A7Z0D464"/>
<accession>A0A7Z0D464</accession>
<proteinExistence type="predicted"/>
<keyword evidence="2" id="KW-1185">Reference proteome</keyword>
<evidence type="ECO:0000313" key="1">
    <source>
        <dbReference type="EMBL" id="NYI68550.1"/>
    </source>
</evidence>
<gene>
    <name evidence="1" type="ORF">BJY26_002856</name>
</gene>
<dbReference type="EMBL" id="JACBZP010000001">
    <property type="protein sequence ID" value="NYI68550.1"/>
    <property type="molecule type" value="Genomic_DNA"/>
</dbReference>
<name>A0A7Z0D464_9MICO</name>
<dbReference type="Proteomes" id="UP000539111">
    <property type="component" value="Unassembled WGS sequence"/>
</dbReference>
<protein>
    <recommendedName>
        <fullName evidence="3">Kinase</fullName>
    </recommendedName>
</protein>
<organism evidence="1 2">
    <name type="scientific">Spelaeicoccus albus</name>
    <dbReference type="NCBI Taxonomy" id="1280376"/>
    <lineage>
        <taxon>Bacteria</taxon>
        <taxon>Bacillati</taxon>
        <taxon>Actinomycetota</taxon>
        <taxon>Actinomycetes</taxon>
        <taxon>Micrococcales</taxon>
        <taxon>Brevibacteriaceae</taxon>
        <taxon>Spelaeicoccus</taxon>
    </lineage>
</organism>
<evidence type="ECO:0000313" key="2">
    <source>
        <dbReference type="Proteomes" id="UP000539111"/>
    </source>
</evidence>
<dbReference type="Gene3D" id="3.40.50.300">
    <property type="entry name" value="P-loop containing nucleotide triphosphate hydrolases"/>
    <property type="match status" value="1"/>
</dbReference>
<sequence>MPEGVSIRSARPRGVAIVGQDQLRRQILHVRDRPENLAVAYIGLSARYALNAGLHVVIEGILSEEIYGDMLRQLIEDHLGVTRCYRYEVSFDETLRRHATKPDADEFGETEMRQWWRDSDELTGADEALIPAEYSLTDGVLRVLDDCGWTDGRL</sequence>